<keyword evidence="5 8" id="KW-0697">Rotamase</keyword>
<keyword evidence="11" id="KW-1185">Reference proteome</keyword>
<dbReference type="PROSITE" id="PS50198">
    <property type="entry name" value="PPIC_PPIASE_2"/>
    <property type="match status" value="1"/>
</dbReference>
<proteinExistence type="inferred from homology"/>
<organism evidence="10 11">
    <name type="scientific">Hyphomonas jannaschiana VP2</name>
    <dbReference type="NCBI Taxonomy" id="1280952"/>
    <lineage>
        <taxon>Bacteria</taxon>
        <taxon>Pseudomonadati</taxon>
        <taxon>Pseudomonadota</taxon>
        <taxon>Alphaproteobacteria</taxon>
        <taxon>Hyphomonadales</taxon>
        <taxon>Hyphomonadaceae</taxon>
        <taxon>Hyphomonas</taxon>
    </lineage>
</organism>
<dbReference type="InterPro" id="IPR023058">
    <property type="entry name" value="PPIase_PpiC_CS"/>
</dbReference>
<dbReference type="PATRIC" id="fig|1280952.3.peg.783"/>
<evidence type="ECO:0000256" key="8">
    <source>
        <dbReference type="PROSITE-ProRule" id="PRU00278"/>
    </source>
</evidence>
<accession>A0A059FII0</accession>
<dbReference type="AlphaFoldDB" id="A0A059FII0"/>
<evidence type="ECO:0000256" key="6">
    <source>
        <dbReference type="ARBA" id="ARBA00030642"/>
    </source>
</evidence>
<dbReference type="Proteomes" id="UP000024816">
    <property type="component" value="Unassembled WGS sequence"/>
</dbReference>
<dbReference type="EC" id="5.2.1.8" evidence="3"/>
<dbReference type="InterPro" id="IPR050245">
    <property type="entry name" value="PrsA_foldase"/>
</dbReference>
<comment type="catalytic activity">
    <reaction evidence="1">
        <text>[protein]-peptidylproline (omega=180) = [protein]-peptidylproline (omega=0)</text>
        <dbReference type="Rhea" id="RHEA:16237"/>
        <dbReference type="Rhea" id="RHEA-COMP:10747"/>
        <dbReference type="Rhea" id="RHEA-COMP:10748"/>
        <dbReference type="ChEBI" id="CHEBI:83833"/>
        <dbReference type="ChEBI" id="CHEBI:83834"/>
        <dbReference type="EC" id="5.2.1.8"/>
    </reaction>
</comment>
<dbReference type="PROSITE" id="PS01096">
    <property type="entry name" value="PPIC_PPIASE_1"/>
    <property type="match status" value="1"/>
</dbReference>
<comment type="similarity">
    <text evidence="2">Belongs to the PpiC/parvulin rotamase family.</text>
</comment>
<dbReference type="EMBL" id="ARYJ01000002">
    <property type="protein sequence ID" value="KCZ90346.1"/>
    <property type="molecule type" value="Genomic_DNA"/>
</dbReference>
<name>A0A059FII0_9PROT</name>
<gene>
    <name evidence="10" type="ORF">HJA_03926</name>
</gene>
<evidence type="ECO:0000256" key="2">
    <source>
        <dbReference type="ARBA" id="ARBA00007656"/>
    </source>
</evidence>
<dbReference type="SUPFAM" id="SSF109998">
    <property type="entry name" value="Triger factor/SurA peptide-binding domain-like"/>
    <property type="match status" value="1"/>
</dbReference>
<dbReference type="Gene3D" id="3.10.50.40">
    <property type="match status" value="1"/>
</dbReference>
<keyword evidence="8 10" id="KW-0413">Isomerase</keyword>
<evidence type="ECO:0000256" key="1">
    <source>
        <dbReference type="ARBA" id="ARBA00000971"/>
    </source>
</evidence>
<dbReference type="InterPro" id="IPR027304">
    <property type="entry name" value="Trigger_fact/SurA_dom_sf"/>
</dbReference>
<dbReference type="InterPro" id="IPR046357">
    <property type="entry name" value="PPIase_dom_sf"/>
</dbReference>
<dbReference type="PANTHER" id="PTHR47245:SF2">
    <property type="entry name" value="PEPTIDYL-PROLYL CIS-TRANS ISOMERASE HP_0175-RELATED"/>
    <property type="match status" value="1"/>
</dbReference>
<evidence type="ECO:0000256" key="4">
    <source>
        <dbReference type="ARBA" id="ARBA00018370"/>
    </source>
</evidence>
<evidence type="ECO:0000313" key="10">
    <source>
        <dbReference type="EMBL" id="KCZ90346.1"/>
    </source>
</evidence>
<evidence type="ECO:0000256" key="3">
    <source>
        <dbReference type="ARBA" id="ARBA00013194"/>
    </source>
</evidence>
<sequence length="375" mass="40161">MAVAVFHGVEVPESLLASELQNHQAPSLAEARALAGRALAAKAVLLARGRALGLEAVPEKNSEGQEETCDEALIRTVLSEEVDAEPPTDEAVRAVYEENPEGFRSPPLLEASHILIAPAEASPAAVQIAQQEARKLISDLEADPSGFARLAVNKSACPSAAEGGSLGQLRPGDVLPSIWSVLNDMDTGAICPEPVLSEHGWHILRLDHRSDGERLPFDYVRPHIAMQLEARAWTRAAAVYVDRQLAASSERPGLCLTETGGLSDGTGNVKKADGLLGQALKDVEQAYEALGAAVRERLDLAASGDGNSATALLSRMIRTFLSKADDETWTQLISRLRDSDTPLPDCLELIVIHQLPPVHKTHTLITTRHGPRTTP</sequence>
<dbReference type="GO" id="GO:0003755">
    <property type="term" value="F:peptidyl-prolyl cis-trans isomerase activity"/>
    <property type="evidence" value="ECO:0007669"/>
    <property type="project" value="UniProtKB-KW"/>
</dbReference>
<evidence type="ECO:0000256" key="7">
    <source>
        <dbReference type="ARBA" id="ARBA00031484"/>
    </source>
</evidence>
<dbReference type="Pfam" id="PF00639">
    <property type="entry name" value="Rotamase"/>
    <property type="match status" value="1"/>
</dbReference>
<evidence type="ECO:0000259" key="9">
    <source>
        <dbReference type="PROSITE" id="PS50198"/>
    </source>
</evidence>
<dbReference type="eggNOG" id="COG0760">
    <property type="taxonomic scope" value="Bacteria"/>
</dbReference>
<comment type="caution">
    <text evidence="10">The sequence shown here is derived from an EMBL/GenBank/DDBJ whole genome shotgun (WGS) entry which is preliminary data.</text>
</comment>
<dbReference type="SUPFAM" id="SSF54534">
    <property type="entry name" value="FKBP-like"/>
    <property type="match status" value="1"/>
</dbReference>
<feature type="domain" description="PpiC" evidence="9">
    <location>
        <begin position="106"/>
        <end position="208"/>
    </location>
</feature>
<dbReference type="PANTHER" id="PTHR47245">
    <property type="entry name" value="PEPTIDYLPROLYL ISOMERASE"/>
    <property type="match status" value="1"/>
</dbReference>
<dbReference type="InterPro" id="IPR000297">
    <property type="entry name" value="PPIase_PpiC"/>
</dbReference>
<reference evidence="10 11" key="1">
    <citation type="journal article" date="2014" name="Antonie Van Leeuwenhoek">
        <title>Hyphomonas beringensis sp. nov. and Hyphomonas chukchiensis sp. nov., isolated from surface seawater of the Bering Sea and Chukchi Sea.</title>
        <authorList>
            <person name="Li C."/>
            <person name="Lai Q."/>
            <person name="Li G."/>
            <person name="Dong C."/>
            <person name="Wang J."/>
            <person name="Liao Y."/>
            <person name="Shao Z."/>
        </authorList>
    </citation>
    <scope>NUCLEOTIDE SEQUENCE [LARGE SCALE GENOMIC DNA]</scope>
    <source>
        <strain evidence="10 11">VP2</strain>
    </source>
</reference>
<evidence type="ECO:0000256" key="5">
    <source>
        <dbReference type="ARBA" id="ARBA00023110"/>
    </source>
</evidence>
<protein>
    <recommendedName>
        <fullName evidence="4">Parvulin-like PPIase</fullName>
        <ecNumber evidence="3">5.2.1.8</ecNumber>
    </recommendedName>
    <alternativeName>
        <fullName evidence="6">Peptidyl-prolyl cis-trans isomerase plp</fullName>
    </alternativeName>
    <alternativeName>
        <fullName evidence="7">Rotamase plp</fullName>
    </alternativeName>
</protein>
<evidence type="ECO:0000313" key="11">
    <source>
        <dbReference type="Proteomes" id="UP000024816"/>
    </source>
</evidence>
<dbReference type="STRING" id="1280952.HJA_03926"/>